<dbReference type="PANTHER" id="PTHR31625">
    <property type="match status" value="1"/>
</dbReference>
<evidence type="ECO:0000256" key="1">
    <source>
        <dbReference type="ARBA" id="ARBA00022679"/>
    </source>
</evidence>
<evidence type="ECO:0000313" key="4">
    <source>
        <dbReference type="Proteomes" id="UP001231189"/>
    </source>
</evidence>
<accession>A0AAD8VV72</accession>
<sequence>MHARGGNGSGAAHRFGFVTVAGSPKMGIYAAADLGAPWGRPRKVEIVSVERTGALALAENLDGGGGIEVGVALPRGEMDAFRAFFCDLVATAAFRDRD</sequence>
<keyword evidence="2" id="KW-0012">Acyltransferase</keyword>
<keyword evidence="1" id="KW-0808">Transferase</keyword>
<dbReference type="Gene3D" id="3.30.559.10">
    <property type="entry name" value="Chloramphenicol acetyltransferase-like domain"/>
    <property type="match status" value="1"/>
</dbReference>
<name>A0AAD8VV72_LOLMU</name>
<dbReference type="EMBL" id="JAUUTY010000006">
    <property type="protein sequence ID" value="KAK1620524.1"/>
    <property type="molecule type" value="Genomic_DNA"/>
</dbReference>
<dbReference type="GO" id="GO:0016747">
    <property type="term" value="F:acyltransferase activity, transferring groups other than amino-acyl groups"/>
    <property type="evidence" value="ECO:0007669"/>
    <property type="project" value="UniProtKB-ARBA"/>
</dbReference>
<dbReference type="AlphaFoldDB" id="A0AAD8VV72"/>
<comment type="caution">
    <text evidence="3">The sequence shown here is derived from an EMBL/GenBank/DDBJ whole genome shotgun (WGS) entry which is preliminary data.</text>
</comment>
<keyword evidence="4" id="KW-1185">Reference proteome</keyword>
<evidence type="ECO:0000313" key="3">
    <source>
        <dbReference type="EMBL" id="KAK1620524.1"/>
    </source>
</evidence>
<proteinExistence type="predicted"/>
<dbReference type="InterPro" id="IPR051504">
    <property type="entry name" value="Plant_metabolite_acyltrans"/>
</dbReference>
<protein>
    <submittedName>
        <fullName evidence="3">Uncharacterized protein</fullName>
    </submittedName>
</protein>
<gene>
    <name evidence="3" type="ORF">QYE76_026041</name>
</gene>
<dbReference type="InterPro" id="IPR023213">
    <property type="entry name" value="CAT-like_dom_sf"/>
</dbReference>
<organism evidence="3 4">
    <name type="scientific">Lolium multiflorum</name>
    <name type="common">Italian ryegrass</name>
    <name type="synonym">Lolium perenne subsp. multiflorum</name>
    <dbReference type="NCBI Taxonomy" id="4521"/>
    <lineage>
        <taxon>Eukaryota</taxon>
        <taxon>Viridiplantae</taxon>
        <taxon>Streptophyta</taxon>
        <taxon>Embryophyta</taxon>
        <taxon>Tracheophyta</taxon>
        <taxon>Spermatophyta</taxon>
        <taxon>Magnoliopsida</taxon>
        <taxon>Liliopsida</taxon>
        <taxon>Poales</taxon>
        <taxon>Poaceae</taxon>
        <taxon>BOP clade</taxon>
        <taxon>Pooideae</taxon>
        <taxon>Poodae</taxon>
        <taxon>Poeae</taxon>
        <taxon>Poeae Chloroplast Group 2 (Poeae type)</taxon>
        <taxon>Loliodinae</taxon>
        <taxon>Loliinae</taxon>
        <taxon>Lolium</taxon>
    </lineage>
</organism>
<evidence type="ECO:0000256" key="2">
    <source>
        <dbReference type="ARBA" id="ARBA00023315"/>
    </source>
</evidence>
<dbReference type="Proteomes" id="UP001231189">
    <property type="component" value="Unassembled WGS sequence"/>
</dbReference>
<reference evidence="3" key="1">
    <citation type="submission" date="2023-07" db="EMBL/GenBank/DDBJ databases">
        <title>A chromosome-level genome assembly of Lolium multiflorum.</title>
        <authorList>
            <person name="Chen Y."/>
            <person name="Copetti D."/>
            <person name="Kolliker R."/>
            <person name="Studer B."/>
        </authorList>
    </citation>
    <scope>NUCLEOTIDE SEQUENCE</scope>
    <source>
        <strain evidence="3">02402/16</strain>
        <tissue evidence="3">Leaf</tissue>
    </source>
</reference>